<dbReference type="AlphaFoldDB" id="A0A1V8RJH6"/>
<reference evidence="1 2" key="1">
    <citation type="journal article" date="2016" name="Int. J. Syst. Evol. Microbiol.">
        <title>Pseudaminobacter manganicus sp. nov., isolated from sludge of a manganese mine.</title>
        <authorList>
            <person name="Li J."/>
            <person name="Huang J."/>
            <person name="Liao S."/>
            <person name="Wang G."/>
        </authorList>
    </citation>
    <scope>NUCLEOTIDE SEQUENCE [LARGE SCALE GENOMIC DNA]</scope>
    <source>
        <strain evidence="1 2">JH-7</strain>
    </source>
</reference>
<evidence type="ECO:0000313" key="1">
    <source>
        <dbReference type="EMBL" id="OQM73357.1"/>
    </source>
</evidence>
<protein>
    <recommendedName>
        <fullName evidence="3">Oxidoreductase molybdopterin-binding domain-containing protein</fullName>
    </recommendedName>
</protein>
<dbReference type="STRING" id="1873176.BFN67_08610"/>
<name>A0A1V8RJH6_9HYPH</name>
<proteinExistence type="predicted"/>
<evidence type="ECO:0000313" key="2">
    <source>
        <dbReference type="Proteomes" id="UP000191905"/>
    </source>
</evidence>
<gene>
    <name evidence="1" type="ORF">BFN67_08610</name>
</gene>
<organism evidence="1 2">
    <name type="scientific">Manganibacter manganicus</name>
    <dbReference type="NCBI Taxonomy" id="1873176"/>
    <lineage>
        <taxon>Bacteria</taxon>
        <taxon>Pseudomonadati</taxon>
        <taxon>Pseudomonadota</taxon>
        <taxon>Alphaproteobacteria</taxon>
        <taxon>Hyphomicrobiales</taxon>
        <taxon>Phyllobacteriaceae</taxon>
        <taxon>Manganibacter</taxon>
    </lineage>
</organism>
<comment type="caution">
    <text evidence="1">The sequence shown here is derived from an EMBL/GenBank/DDBJ whole genome shotgun (WGS) entry which is preliminary data.</text>
</comment>
<sequence length="187" mass="21220">MCRLFTGLNFGALSLAVVALAYVTLRSIAADSDPKVLVVEGRIADVAEHYPIERLRREFLNDEVETKTPWRERGEAIRYRGPRVADILERHGLMDGVSVQFVAYNNFVSEVSLKEIVAYDPILAIERGCDEQDRVVGRCAAGEEYTLLTTDEQGPIFLVWPYDRLPSSYIPARNSIWVWFVVTIRPT</sequence>
<keyword evidence="2" id="KW-1185">Reference proteome</keyword>
<accession>A0A1V8RJH6</accession>
<dbReference type="Proteomes" id="UP000191905">
    <property type="component" value="Unassembled WGS sequence"/>
</dbReference>
<dbReference type="EMBL" id="MDET01000059">
    <property type="protein sequence ID" value="OQM73357.1"/>
    <property type="molecule type" value="Genomic_DNA"/>
</dbReference>
<dbReference type="RefSeq" id="WP_245295373.1">
    <property type="nucleotide sequence ID" value="NZ_MDET01000059.1"/>
</dbReference>
<evidence type="ECO:0008006" key="3">
    <source>
        <dbReference type="Google" id="ProtNLM"/>
    </source>
</evidence>